<dbReference type="PATRIC" id="fig|1354253.4.peg.2038"/>
<name>A0A1B7I0J2_9ENTR</name>
<dbReference type="Proteomes" id="UP000078504">
    <property type="component" value="Unassembled WGS sequence"/>
</dbReference>
<comment type="caution">
    <text evidence="1">The sequence shown here is derived from an EMBL/GenBank/DDBJ whole genome shotgun (WGS) entry which is preliminary data.</text>
</comment>
<evidence type="ECO:0000313" key="2">
    <source>
        <dbReference type="Proteomes" id="UP000078504"/>
    </source>
</evidence>
<dbReference type="EMBL" id="LXEP01000018">
    <property type="protein sequence ID" value="OAT21575.1"/>
    <property type="molecule type" value="Genomic_DNA"/>
</dbReference>
<organism evidence="1 2">
    <name type="scientific">Buttiauxella gaviniae ATCC 51604</name>
    <dbReference type="NCBI Taxonomy" id="1354253"/>
    <lineage>
        <taxon>Bacteria</taxon>
        <taxon>Pseudomonadati</taxon>
        <taxon>Pseudomonadota</taxon>
        <taxon>Gammaproteobacteria</taxon>
        <taxon>Enterobacterales</taxon>
        <taxon>Enterobacteriaceae</taxon>
        <taxon>Buttiauxella</taxon>
    </lineage>
</organism>
<reference evidence="1 2" key="1">
    <citation type="submission" date="2016-04" db="EMBL/GenBank/DDBJ databases">
        <title>ATOL: Assembling a taxonomically balanced genome-scale reconstruction of the evolutionary history of the Enterobacteriaceae.</title>
        <authorList>
            <person name="Plunkett G.III."/>
            <person name="Neeno-Eckwall E.C."/>
            <person name="Glasner J.D."/>
            <person name="Perna N.T."/>
        </authorList>
    </citation>
    <scope>NUCLEOTIDE SEQUENCE [LARGE SCALE GENOMIC DNA]</scope>
    <source>
        <strain evidence="1 2">ATCC 51604</strain>
    </source>
</reference>
<dbReference type="AlphaFoldDB" id="A0A1B7I0J2"/>
<proteinExistence type="predicted"/>
<evidence type="ECO:0000313" key="1">
    <source>
        <dbReference type="EMBL" id="OAT21575.1"/>
    </source>
</evidence>
<gene>
    <name evidence="1" type="ORF">M977_01996</name>
</gene>
<protein>
    <submittedName>
        <fullName evidence="1">Uncharacterized protein</fullName>
    </submittedName>
</protein>
<accession>A0A1B7I0J2</accession>
<sequence length="37" mass="3955">MHVLAGGFEYGQSALFADDNARLRATEQFVDGGKLAV</sequence>